<evidence type="ECO:0000256" key="2">
    <source>
        <dbReference type="ARBA" id="ARBA00005466"/>
    </source>
</evidence>
<dbReference type="GO" id="GO:0016491">
    <property type="term" value="F:oxidoreductase activity"/>
    <property type="evidence" value="ECO:0007669"/>
    <property type="project" value="UniProtKB-KW"/>
</dbReference>
<evidence type="ECO:0000313" key="7">
    <source>
        <dbReference type="EMBL" id="MFC4542465.1"/>
    </source>
</evidence>
<evidence type="ECO:0000256" key="1">
    <source>
        <dbReference type="ARBA" id="ARBA00001974"/>
    </source>
</evidence>
<dbReference type="SUPFAM" id="SSF56176">
    <property type="entry name" value="FAD-binding/transporter-associated domain-like"/>
    <property type="match status" value="1"/>
</dbReference>
<keyword evidence="5" id="KW-0560">Oxidoreductase</keyword>
<dbReference type="PROSITE" id="PS51387">
    <property type="entry name" value="FAD_PCMH"/>
    <property type="match status" value="1"/>
</dbReference>
<dbReference type="RefSeq" id="WP_250141862.1">
    <property type="nucleotide sequence ID" value="NZ_JALIQP010000004.1"/>
</dbReference>
<dbReference type="PANTHER" id="PTHR42973">
    <property type="entry name" value="BINDING OXIDOREDUCTASE, PUTATIVE (AFU_ORTHOLOGUE AFUA_1G17690)-RELATED"/>
    <property type="match status" value="1"/>
</dbReference>
<dbReference type="Gene3D" id="3.30.43.10">
    <property type="entry name" value="Uridine Diphospho-n-acetylenolpyruvylglucosamine Reductase, domain 2"/>
    <property type="match status" value="1"/>
</dbReference>
<keyword evidence="3" id="KW-0285">Flavoprotein</keyword>
<organism evidence="7 8">
    <name type="scientific">Halosolutus amylolyticus</name>
    <dbReference type="NCBI Taxonomy" id="2932267"/>
    <lineage>
        <taxon>Archaea</taxon>
        <taxon>Methanobacteriati</taxon>
        <taxon>Methanobacteriota</taxon>
        <taxon>Stenosarchaea group</taxon>
        <taxon>Halobacteria</taxon>
        <taxon>Halobacteriales</taxon>
        <taxon>Natrialbaceae</taxon>
        <taxon>Halosolutus</taxon>
    </lineage>
</organism>
<dbReference type="InterPro" id="IPR016169">
    <property type="entry name" value="FAD-bd_PCMH_sub2"/>
</dbReference>
<comment type="similarity">
    <text evidence="2">Belongs to the oxygen-dependent FAD-linked oxidoreductase family.</text>
</comment>
<proteinExistence type="inferred from homology"/>
<dbReference type="InterPro" id="IPR016166">
    <property type="entry name" value="FAD-bd_PCMH"/>
</dbReference>
<dbReference type="InterPro" id="IPR050416">
    <property type="entry name" value="FAD-linked_Oxidoreductase"/>
</dbReference>
<evidence type="ECO:0000256" key="4">
    <source>
        <dbReference type="ARBA" id="ARBA00022827"/>
    </source>
</evidence>
<evidence type="ECO:0000256" key="3">
    <source>
        <dbReference type="ARBA" id="ARBA00022630"/>
    </source>
</evidence>
<evidence type="ECO:0000256" key="5">
    <source>
        <dbReference type="ARBA" id="ARBA00023002"/>
    </source>
</evidence>
<evidence type="ECO:0000313" key="8">
    <source>
        <dbReference type="Proteomes" id="UP001595898"/>
    </source>
</evidence>
<comment type="caution">
    <text evidence="7">The sequence shown here is derived from an EMBL/GenBank/DDBJ whole genome shotgun (WGS) entry which is preliminary data.</text>
</comment>
<dbReference type="InterPro" id="IPR016167">
    <property type="entry name" value="FAD-bd_PCMH_sub1"/>
</dbReference>
<dbReference type="Gene3D" id="3.30.465.10">
    <property type="match status" value="1"/>
</dbReference>
<dbReference type="EMBL" id="JBHSFA010000005">
    <property type="protein sequence ID" value="MFC4542465.1"/>
    <property type="molecule type" value="Genomic_DNA"/>
</dbReference>
<dbReference type="AlphaFoldDB" id="A0ABD5PQ69"/>
<dbReference type="Proteomes" id="UP001595898">
    <property type="component" value="Unassembled WGS sequence"/>
</dbReference>
<evidence type="ECO:0000259" key="6">
    <source>
        <dbReference type="PROSITE" id="PS51387"/>
    </source>
</evidence>
<accession>A0ABD5PQ69</accession>
<dbReference type="Gene3D" id="3.40.462.20">
    <property type="match status" value="1"/>
</dbReference>
<keyword evidence="8" id="KW-1185">Reference proteome</keyword>
<reference evidence="7 8" key="1">
    <citation type="journal article" date="2019" name="Int. J. Syst. Evol. Microbiol.">
        <title>The Global Catalogue of Microorganisms (GCM) 10K type strain sequencing project: providing services to taxonomists for standard genome sequencing and annotation.</title>
        <authorList>
            <consortium name="The Broad Institute Genomics Platform"/>
            <consortium name="The Broad Institute Genome Sequencing Center for Infectious Disease"/>
            <person name="Wu L."/>
            <person name="Ma J."/>
        </authorList>
    </citation>
    <scope>NUCLEOTIDE SEQUENCE [LARGE SCALE GENOMIC DNA]</scope>
    <source>
        <strain evidence="7 8">WLHS5</strain>
    </source>
</reference>
<sequence>MTAHTHPLGVVAQLDENDLREFDEDLRGDLIFPDSEEYEDARNVWNGLINEYPAVIVRVNGASDVARSVTFARDNNLELAIRSGAHHQAGSAIVEGGLVIDLEEMNTVRVDAEKQVAHVQPGTRTEDVLAETQQYGPATPTGSAGEVGIPGSTLGGGIGWIRRKHGLGIDALRSVEIVTPDGELREASPDHNEDLFWAIRGGGGNFGVVTNFEFELYEVGPIVQALGIFYPYDAAEDVLETHRQVMSDASEELTTILLSGHIPGLPPMPDELAGTDAVGSTIPRTSSTATLPSVLTTRNTVPIA</sequence>
<comment type="cofactor">
    <cofactor evidence="1">
        <name>FAD</name>
        <dbReference type="ChEBI" id="CHEBI:57692"/>
    </cofactor>
</comment>
<dbReference type="InterPro" id="IPR036318">
    <property type="entry name" value="FAD-bd_PCMH-like_sf"/>
</dbReference>
<dbReference type="PANTHER" id="PTHR42973:SF39">
    <property type="entry name" value="FAD-BINDING PCMH-TYPE DOMAIN-CONTAINING PROTEIN"/>
    <property type="match status" value="1"/>
</dbReference>
<protein>
    <submittedName>
        <fullName evidence="7">FAD-binding oxidoreductase</fullName>
    </submittedName>
</protein>
<feature type="domain" description="FAD-binding PCMH-type" evidence="6">
    <location>
        <begin position="49"/>
        <end position="219"/>
    </location>
</feature>
<gene>
    <name evidence="7" type="ORF">ACFO5R_11080</name>
</gene>
<dbReference type="Pfam" id="PF01565">
    <property type="entry name" value="FAD_binding_4"/>
    <property type="match status" value="1"/>
</dbReference>
<name>A0ABD5PQ69_9EURY</name>
<keyword evidence="4" id="KW-0274">FAD</keyword>
<dbReference type="InterPro" id="IPR006094">
    <property type="entry name" value="Oxid_FAD_bind_N"/>
</dbReference>